<dbReference type="HOGENOM" id="CLU_1801553_0_0_1"/>
<dbReference type="GO" id="GO:0000027">
    <property type="term" value="P:ribosomal large subunit assembly"/>
    <property type="evidence" value="ECO:0007669"/>
    <property type="project" value="TreeGrafter"/>
</dbReference>
<dbReference type="GO" id="GO:0019843">
    <property type="term" value="F:rRNA binding"/>
    <property type="evidence" value="ECO:0007669"/>
    <property type="project" value="InterPro"/>
</dbReference>
<dbReference type="Proteomes" id="UP000011087">
    <property type="component" value="Unassembled WGS sequence"/>
</dbReference>
<dbReference type="GeneID" id="17288670"/>
<dbReference type="RefSeq" id="XP_005818933.1">
    <property type="nucleotide sequence ID" value="XM_005818876.1"/>
</dbReference>
<dbReference type="PANTHER" id="PTHR12661">
    <property type="entry name" value="PETER PAN-RELATED"/>
    <property type="match status" value="1"/>
</dbReference>
<feature type="domain" description="Brix" evidence="2">
    <location>
        <begin position="26"/>
        <end position="144"/>
    </location>
</feature>
<accession>L1I6R8</accession>
<feature type="compositionally biased region" description="Basic residues" evidence="1">
    <location>
        <begin position="1"/>
        <end position="10"/>
    </location>
</feature>
<organism evidence="3">
    <name type="scientific">Guillardia theta (strain CCMP2712)</name>
    <name type="common">Cryptophyte</name>
    <dbReference type="NCBI Taxonomy" id="905079"/>
    <lineage>
        <taxon>Eukaryota</taxon>
        <taxon>Cryptophyceae</taxon>
        <taxon>Pyrenomonadales</taxon>
        <taxon>Geminigeraceae</taxon>
        <taxon>Guillardia</taxon>
    </lineage>
</organism>
<dbReference type="STRING" id="905079.L1I6R8"/>
<proteinExistence type="predicted"/>
<protein>
    <recommendedName>
        <fullName evidence="2">Brix domain-containing protein</fullName>
    </recommendedName>
</protein>
<dbReference type="GO" id="GO:0006364">
    <property type="term" value="P:rRNA processing"/>
    <property type="evidence" value="ECO:0007669"/>
    <property type="project" value="InterPro"/>
</dbReference>
<dbReference type="PROSITE" id="PS50833">
    <property type="entry name" value="BRIX"/>
    <property type="match status" value="1"/>
</dbReference>
<dbReference type="InterPro" id="IPR007109">
    <property type="entry name" value="Brix"/>
</dbReference>
<dbReference type="EMBL" id="JH993223">
    <property type="protein sequence ID" value="EKX31953.1"/>
    <property type="molecule type" value="Genomic_DNA"/>
</dbReference>
<evidence type="ECO:0000313" key="4">
    <source>
        <dbReference type="EnsemblProtists" id="EKX31953"/>
    </source>
</evidence>
<feature type="region of interest" description="Disordered" evidence="1">
    <location>
        <begin position="1"/>
        <end position="27"/>
    </location>
</feature>
<dbReference type="AlphaFoldDB" id="L1I6R8"/>
<reference evidence="5" key="2">
    <citation type="submission" date="2012-11" db="EMBL/GenBank/DDBJ databases">
        <authorList>
            <person name="Kuo A."/>
            <person name="Curtis B.A."/>
            <person name="Tanifuji G."/>
            <person name="Burki F."/>
            <person name="Gruber A."/>
            <person name="Irimia M."/>
            <person name="Maruyama S."/>
            <person name="Arias M.C."/>
            <person name="Ball S.G."/>
            <person name="Gile G.H."/>
            <person name="Hirakawa Y."/>
            <person name="Hopkins J.F."/>
            <person name="Rensing S.A."/>
            <person name="Schmutz J."/>
            <person name="Symeonidi A."/>
            <person name="Elias M."/>
            <person name="Eveleigh R.J."/>
            <person name="Herman E.K."/>
            <person name="Klute M.J."/>
            <person name="Nakayama T."/>
            <person name="Obornik M."/>
            <person name="Reyes-Prieto A."/>
            <person name="Armbrust E.V."/>
            <person name="Aves S.J."/>
            <person name="Beiko R.G."/>
            <person name="Coutinho P."/>
            <person name="Dacks J.B."/>
            <person name="Durnford D.G."/>
            <person name="Fast N.M."/>
            <person name="Green B.R."/>
            <person name="Grisdale C."/>
            <person name="Hempe F."/>
            <person name="Henrissat B."/>
            <person name="Hoppner M.P."/>
            <person name="Ishida K.-I."/>
            <person name="Kim E."/>
            <person name="Koreny L."/>
            <person name="Kroth P.G."/>
            <person name="Liu Y."/>
            <person name="Malik S.-B."/>
            <person name="Maier U.G."/>
            <person name="McRose D."/>
            <person name="Mock T."/>
            <person name="Neilson J.A."/>
            <person name="Onodera N.T."/>
            <person name="Poole A.M."/>
            <person name="Pritham E.J."/>
            <person name="Richards T.A."/>
            <person name="Rocap G."/>
            <person name="Roy S.W."/>
            <person name="Sarai C."/>
            <person name="Schaack S."/>
            <person name="Shirato S."/>
            <person name="Slamovits C.H."/>
            <person name="Spencer D.F."/>
            <person name="Suzuki S."/>
            <person name="Worden A.Z."/>
            <person name="Zauner S."/>
            <person name="Barry K."/>
            <person name="Bell C."/>
            <person name="Bharti A.K."/>
            <person name="Crow J.A."/>
            <person name="Grimwood J."/>
            <person name="Kramer R."/>
            <person name="Lindquist E."/>
            <person name="Lucas S."/>
            <person name="Salamov A."/>
            <person name="McFadden G.I."/>
            <person name="Lane C.E."/>
            <person name="Keeling P.J."/>
            <person name="Gray M.W."/>
            <person name="Grigoriev I.V."/>
            <person name="Archibald J.M."/>
        </authorList>
    </citation>
    <scope>NUCLEOTIDE SEQUENCE</scope>
    <source>
        <strain evidence="5">CCMP2712</strain>
    </source>
</reference>
<gene>
    <name evidence="3" type="ORF">GUITHDRAFT_148967</name>
</gene>
<dbReference type="PANTHER" id="PTHR12661:SF5">
    <property type="entry name" value="SUPPRESSOR OF SWI4 1 HOMOLOG"/>
    <property type="match status" value="1"/>
</dbReference>
<reference evidence="4" key="3">
    <citation type="submission" date="2016-03" db="UniProtKB">
        <authorList>
            <consortium name="EnsemblProtists"/>
        </authorList>
    </citation>
    <scope>IDENTIFICATION</scope>
</reference>
<reference evidence="3 5" key="1">
    <citation type="journal article" date="2012" name="Nature">
        <title>Algal genomes reveal evolutionary mosaicism and the fate of nucleomorphs.</title>
        <authorList>
            <consortium name="DOE Joint Genome Institute"/>
            <person name="Curtis B.A."/>
            <person name="Tanifuji G."/>
            <person name="Burki F."/>
            <person name="Gruber A."/>
            <person name="Irimia M."/>
            <person name="Maruyama S."/>
            <person name="Arias M.C."/>
            <person name="Ball S.G."/>
            <person name="Gile G.H."/>
            <person name="Hirakawa Y."/>
            <person name="Hopkins J.F."/>
            <person name="Kuo A."/>
            <person name="Rensing S.A."/>
            <person name="Schmutz J."/>
            <person name="Symeonidi A."/>
            <person name="Elias M."/>
            <person name="Eveleigh R.J."/>
            <person name="Herman E.K."/>
            <person name="Klute M.J."/>
            <person name="Nakayama T."/>
            <person name="Obornik M."/>
            <person name="Reyes-Prieto A."/>
            <person name="Armbrust E.V."/>
            <person name="Aves S.J."/>
            <person name="Beiko R.G."/>
            <person name="Coutinho P."/>
            <person name="Dacks J.B."/>
            <person name="Durnford D.G."/>
            <person name="Fast N.M."/>
            <person name="Green B.R."/>
            <person name="Grisdale C.J."/>
            <person name="Hempel F."/>
            <person name="Henrissat B."/>
            <person name="Hoppner M.P."/>
            <person name="Ishida K."/>
            <person name="Kim E."/>
            <person name="Koreny L."/>
            <person name="Kroth P.G."/>
            <person name="Liu Y."/>
            <person name="Malik S.B."/>
            <person name="Maier U.G."/>
            <person name="McRose D."/>
            <person name="Mock T."/>
            <person name="Neilson J.A."/>
            <person name="Onodera N.T."/>
            <person name="Poole A.M."/>
            <person name="Pritham E.J."/>
            <person name="Richards T.A."/>
            <person name="Rocap G."/>
            <person name="Roy S.W."/>
            <person name="Sarai C."/>
            <person name="Schaack S."/>
            <person name="Shirato S."/>
            <person name="Slamovits C.H."/>
            <person name="Spencer D.F."/>
            <person name="Suzuki S."/>
            <person name="Worden A.Z."/>
            <person name="Zauner S."/>
            <person name="Barry K."/>
            <person name="Bell C."/>
            <person name="Bharti A.K."/>
            <person name="Crow J.A."/>
            <person name="Grimwood J."/>
            <person name="Kramer R."/>
            <person name="Lindquist E."/>
            <person name="Lucas S."/>
            <person name="Salamov A."/>
            <person name="McFadden G.I."/>
            <person name="Lane C.E."/>
            <person name="Keeling P.J."/>
            <person name="Gray M.W."/>
            <person name="Grigoriev I.V."/>
            <person name="Archibald J.M."/>
        </authorList>
    </citation>
    <scope>NUCLEOTIDE SEQUENCE</scope>
    <source>
        <strain evidence="3 5">CCMP2712</strain>
    </source>
</reference>
<dbReference type="InterPro" id="IPR045112">
    <property type="entry name" value="PPAN-like"/>
</dbReference>
<dbReference type="OrthoDB" id="10261452at2759"/>
<dbReference type="OMA" id="ACPYIND"/>
<dbReference type="KEGG" id="gtt:GUITHDRAFT_148967"/>
<feature type="non-terminal residue" evidence="3">
    <location>
        <position position="144"/>
    </location>
</feature>
<evidence type="ECO:0000256" key="1">
    <source>
        <dbReference type="SAM" id="MobiDB-lite"/>
    </source>
</evidence>
<dbReference type="EnsemblProtists" id="EKX31953">
    <property type="protein sequence ID" value="EKX31953"/>
    <property type="gene ID" value="GUITHDRAFT_148967"/>
</dbReference>
<evidence type="ECO:0000259" key="2">
    <source>
        <dbReference type="PROSITE" id="PS50833"/>
    </source>
</evidence>
<sequence length="144" mass="16480">MARKHKKRRTHVEEDTQEKTGGEKVPKSFVIRRGKVPALVRELIKDTRRMMSPYCALKLKERKSNNLKDYVALSGTLGVSHMLCFSTTELGTYLRLAKMPRGPTLYFKVEEYSLSKDIAASQRRPHSPGTEYLVSPLIVLNNMQ</sequence>
<dbReference type="eggNOG" id="KOG2963">
    <property type="taxonomic scope" value="Eukaryota"/>
</dbReference>
<dbReference type="PaxDb" id="55529-EKX31953"/>
<feature type="compositionally biased region" description="Basic and acidic residues" evidence="1">
    <location>
        <begin position="11"/>
        <end position="26"/>
    </location>
</feature>
<keyword evidence="5" id="KW-1185">Reference proteome</keyword>
<evidence type="ECO:0000313" key="5">
    <source>
        <dbReference type="Proteomes" id="UP000011087"/>
    </source>
</evidence>
<dbReference type="SMART" id="SM00879">
    <property type="entry name" value="Brix"/>
    <property type="match status" value="1"/>
</dbReference>
<evidence type="ECO:0000313" key="3">
    <source>
        <dbReference type="EMBL" id="EKX31953.1"/>
    </source>
</evidence>
<dbReference type="GO" id="GO:0030687">
    <property type="term" value="C:preribosome, large subunit precursor"/>
    <property type="evidence" value="ECO:0007669"/>
    <property type="project" value="TreeGrafter"/>
</dbReference>
<dbReference type="Pfam" id="PF04427">
    <property type="entry name" value="Brix"/>
    <property type="match status" value="1"/>
</dbReference>
<name>L1I6R8_GUITC</name>